<dbReference type="InterPro" id="IPR010720">
    <property type="entry name" value="Alpha-L-AF_C"/>
</dbReference>
<comment type="subunit">
    <text evidence="3">Homohexamer; trimer of dimers.</text>
</comment>
<feature type="domain" description="Alpha-L-arabinofuranosidase C-terminal" evidence="8">
    <location>
        <begin position="568"/>
        <end position="758"/>
    </location>
</feature>
<evidence type="ECO:0000256" key="1">
    <source>
        <dbReference type="ARBA" id="ARBA00001462"/>
    </source>
</evidence>
<evidence type="ECO:0000256" key="2">
    <source>
        <dbReference type="ARBA" id="ARBA00007186"/>
    </source>
</evidence>
<dbReference type="InterPro" id="IPR013780">
    <property type="entry name" value="Glyco_hydro_b"/>
</dbReference>
<organism evidence="9">
    <name type="scientific">Xanthomonas hortorum pv. gardneri</name>
    <dbReference type="NCBI Taxonomy" id="2754056"/>
    <lineage>
        <taxon>Bacteria</taxon>
        <taxon>Pseudomonadati</taxon>
        <taxon>Pseudomonadota</taxon>
        <taxon>Gammaproteobacteria</taxon>
        <taxon>Lysobacterales</taxon>
        <taxon>Lysobacteraceae</taxon>
        <taxon>Xanthomonas</taxon>
    </lineage>
</organism>
<dbReference type="PANTHER" id="PTHR43576">
    <property type="entry name" value="ALPHA-L-ARABINOFURANOSIDASE C-RELATED"/>
    <property type="match status" value="1"/>
</dbReference>
<dbReference type="Pfam" id="PF22848">
    <property type="entry name" value="ASD1_dom"/>
    <property type="match status" value="1"/>
</dbReference>
<dbReference type="EMBL" id="LR828253">
    <property type="protein sequence ID" value="CAD0345758.1"/>
    <property type="molecule type" value="Genomic_DNA"/>
</dbReference>
<comment type="similarity">
    <text evidence="2">Belongs to the glycosyl hydrolase 51 family.</text>
</comment>
<protein>
    <recommendedName>
        <fullName evidence="4">non-reducing end alpha-L-arabinofuranosidase</fullName>
        <ecNumber evidence="4">3.2.1.55</ecNumber>
    </recommendedName>
</protein>
<gene>
    <name evidence="9" type="ORF">CFBP8129_31110</name>
</gene>
<dbReference type="EC" id="3.2.1.55" evidence="4"/>
<dbReference type="GO" id="GO:0046373">
    <property type="term" value="P:L-arabinose metabolic process"/>
    <property type="evidence" value="ECO:0007669"/>
    <property type="project" value="InterPro"/>
</dbReference>
<dbReference type="Gene3D" id="3.20.20.80">
    <property type="entry name" value="Glycosidases"/>
    <property type="match status" value="1"/>
</dbReference>
<dbReference type="InterPro" id="IPR055235">
    <property type="entry name" value="ASD1_cat"/>
</dbReference>
<proteinExistence type="inferred from homology"/>
<keyword evidence="7" id="KW-0326">Glycosidase</keyword>
<comment type="catalytic activity">
    <reaction evidence="1">
        <text>Hydrolysis of terminal non-reducing alpha-L-arabinofuranoside residues in alpha-L-arabinosides.</text>
        <dbReference type="EC" id="3.2.1.55"/>
    </reaction>
</comment>
<dbReference type="GO" id="GO:0000272">
    <property type="term" value="P:polysaccharide catabolic process"/>
    <property type="evidence" value="ECO:0007669"/>
    <property type="project" value="TreeGrafter"/>
</dbReference>
<name>A0A6V7E4B2_9XANT</name>
<accession>A0A6V7E4B2</accession>
<sequence length="765" mass="83652">MASFTAVDLSKLQAPDLIEALDFETIFAQTLAQFRKLMPEFSALTEADPVYKLLQLFAARELLIRQRANDKAQKTMLAVANGTNLDHLGAPFGAARLMLNPGQPESGASPTFESDVDFRRRIQLAPEGFSVAGPEGAYIYHALSAAADVMDASATIQPGRRGTESKERRKIGRVDDGAFSAMRRRSWTLKLCMAGLLRAAAMQPLAQTSALARNTLAPRLPIWQCVNDSTIPHRSAKPMQWISLALRIPRRRMLQSIVAAALIANALAASAAEVKVSGTLRVDQPGAQVSRQLFGQFAEHLGTGIYGGVWVGEDSPIPNTRGYRDDVVAALKAIAVPNIRWPGGCFADEYHWRDGVGAPAKRPISINTHWGGVEESNRFGTHEFMDFTELLGTQAYIAGNVGNAAPDEIAQWAEYMTAPTRSSLAQKRRANGRDAPWQVPYFGVGNELWGCGGNMRVEYAADVYRRYQTFVKAPANQKILKIAPGPNNDDYHWTEVMMREAGTLMDGLSLHYYTVPGGWPPRASSTNFDEAAWIDTLSRTLVMDELITKHSAIMDRYDPNKKVALVVDEWGTWYAGLPDANPGFLHQQNSLRDALVASLNIDIFSAHAERVRMANIAQMVNVLQAMILTDGDKMVLTPTYHVFALYKPYQDATYLPLHLQTPEYRHGDAHVPAVHGSAVKAKDGHVYVALTNLDANSAANVSVQVEGLSPSSVEGQILTAPAITAHNTFAQPHAVEPKAFKGARVQGKALSVALPAHSIVMLKLE</sequence>
<dbReference type="PANTHER" id="PTHR43576:SF2">
    <property type="entry name" value="INTRACELLULAR EXO-ALPHA-L-ARABINOFURANOSIDASE 2"/>
    <property type="match status" value="1"/>
</dbReference>
<dbReference type="SUPFAM" id="SSF51445">
    <property type="entry name" value="(Trans)glycosidases"/>
    <property type="match status" value="1"/>
</dbReference>
<evidence type="ECO:0000259" key="8">
    <source>
        <dbReference type="SMART" id="SM00813"/>
    </source>
</evidence>
<evidence type="ECO:0000256" key="4">
    <source>
        <dbReference type="ARBA" id="ARBA00012670"/>
    </source>
</evidence>
<dbReference type="SUPFAM" id="SSF51011">
    <property type="entry name" value="Glycosyl hydrolase domain"/>
    <property type="match status" value="1"/>
</dbReference>
<dbReference type="Gene3D" id="2.60.40.1180">
    <property type="entry name" value="Golgi alpha-mannosidase II"/>
    <property type="match status" value="1"/>
</dbReference>
<evidence type="ECO:0000256" key="3">
    <source>
        <dbReference type="ARBA" id="ARBA00011165"/>
    </source>
</evidence>
<reference evidence="9" key="1">
    <citation type="submission" date="2020-07" db="EMBL/GenBank/DDBJ databases">
        <authorList>
            <person name="Pothier F. J."/>
        </authorList>
    </citation>
    <scope>NUCLEOTIDE SEQUENCE</scope>
    <source>
        <strain evidence="9">CFBP 8129</strain>
    </source>
</reference>
<dbReference type="EMBL" id="LR828253">
    <property type="protein sequence ID" value="CAD0345766.1"/>
    <property type="molecule type" value="Genomic_DNA"/>
</dbReference>
<evidence type="ECO:0000256" key="6">
    <source>
        <dbReference type="ARBA" id="ARBA00023277"/>
    </source>
</evidence>
<evidence type="ECO:0000256" key="7">
    <source>
        <dbReference type="ARBA" id="ARBA00023295"/>
    </source>
</evidence>
<evidence type="ECO:0000256" key="5">
    <source>
        <dbReference type="ARBA" id="ARBA00022801"/>
    </source>
</evidence>
<dbReference type="InterPro" id="IPR017853">
    <property type="entry name" value="GH"/>
</dbReference>
<evidence type="ECO:0000313" key="9">
    <source>
        <dbReference type="EMBL" id="CAD0345758.1"/>
    </source>
</evidence>
<dbReference type="SMART" id="SM00813">
    <property type="entry name" value="Alpha-L-AF_C"/>
    <property type="match status" value="1"/>
</dbReference>
<keyword evidence="6" id="KW-0119">Carbohydrate metabolism</keyword>
<dbReference type="AlphaFoldDB" id="A0A6V7E4B2"/>
<dbReference type="Pfam" id="PF06964">
    <property type="entry name" value="Alpha-L-AF_C"/>
    <property type="match status" value="1"/>
</dbReference>
<keyword evidence="5" id="KW-0378">Hydrolase</keyword>
<dbReference type="GO" id="GO:0046556">
    <property type="term" value="F:alpha-L-arabinofuranosidase activity"/>
    <property type="evidence" value="ECO:0007669"/>
    <property type="project" value="UniProtKB-EC"/>
</dbReference>